<evidence type="ECO:0000313" key="2">
    <source>
        <dbReference type="Proteomes" id="UP001501710"/>
    </source>
</evidence>
<reference evidence="2" key="1">
    <citation type="journal article" date="2019" name="Int. J. Syst. Evol. Microbiol.">
        <title>The Global Catalogue of Microorganisms (GCM) 10K type strain sequencing project: providing services to taxonomists for standard genome sequencing and annotation.</title>
        <authorList>
            <consortium name="The Broad Institute Genomics Platform"/>
            <consortium name="The Broad Institute Genome Sequencing Center for Infectious Disease"/>
            <person name="Wu L."/>
            <person name="Ma J."/>
        </authorList>
    </citation>
    <scope>NUCLEOTIDE SEQUENCE [LARGE SCALE GENOMIC DNA]</scope>
    <source>
        <strain evidence="2">JCM 17440</strain>
    </source>
</reference>
<proteinExistence type="predicted"/>
<comment type="caution">
    <text evidence="1">The sequence shown here is derived from an EMBL/GenBank/DDBJ whole genome shotgun (WGS) entry which is preliminary data.</text>
</comment>
<dbReference type="RefSeq" id="WP_344896994.1">
    <property type="nucleotide sequence ID" value="NZ_BAABAS010000006.1"/>
</dbReference>
<organism evidence="1 2">
    <name type="scientific">Actinomadura meridiana</name>
    <dbReference type="NCBI Taxonomy" id="559626"/>
    <lineage>
        <taxon>Bacteria</taxon>
        <taxon>Bacillati</taxon>
        <taxon>Actinomycetota</taxon>
        <taxon>Actinomycetes</taxon>
        <taxon>Streptosporangiales</taxon>
        <taxon>Thermomonosporaceae</taxon>
        <taxon>Actinomadura</taxon>
    </lineage>
</organism>
<accession>A0ABP8C2J3</accession>
<name>A0ABP8C2J3_9ACTN</name>
<protein>
    <recommendedName>
        <fullName evidence="3">Secreted protein</fullName>
    </recommendedName>
</protein>
<sequence>MSSGIFILLLAVFLAGSALGAFVFLLIGIHAEEHHMSLTGTPGSRTTASTRRLLGVTVRCRTPETTPKPTSLKR</sequence>
<dbReference type="Proteomes" id="UP001501710">
    <property type="component" value="Unassembled WGS sequence"/>
</dbReference>
<evidence type="ECO:0000313" key="1">
    <source>
        <dbReference type="EMBL" id="GAA4232566.1"/>
    </source>
</evidence>
<evidence type="ECO:0008006" key="3">
    <source>
        <dbReference type="Google" id="ProtNLM"/>
    </source>
</evidence>
<dbReference type="EMBL" id="BAABAS010000006">
    <property type="protein sequence ID" value="GAA4232566.1"/>
    <property type="molecule type" value="Genomic_DNA"/>
</dbReference>
<gene>
    <name evidence="1" type="ORF">GCM10022254_32770</name>
</gene>
<keyword evidence="2" id="KW-1185">Reference proteome</keyword>